<evidence type="ECO:0000256" key="1">
    <source>
        <dbReference type="SAM" id="Phobius"/>
    </source>
</evidence>
<protein>
    <submittedName>
        <fullName evidence="2">Uncharacterized protein</fullName>
    </submittedName>
</protein>
<accession>A0ABZ0ZPQ8</accession>
<reference evidence="3" key="1">
    <citation type="submission" date="2023-12" db="EMBL/GenBank/DDBJ databases">
        <title>Novel species in genus Nocardioides.</title>
        <authorList>
            <person name="Zhou H."/>
        </authorList>
    </citation>
    <scope>NUCLEOTIDE SEQUENCE [LARGE SCALE GENOMIC DNA]</scope>
    <source>
        <strain evidence="3">HM61</strain>
    </source>
</reference>
<name>A0ABZ0ZPQ8_9ACTN</name>
<feature type="transmembrane region" description="Helical" evidence="1">
    <location>
        <begin position="117"/>
        <end position="145"/>
    </location>
</feature>
<sequence>MTDTRYLTALRVAFLVAVAVFAWYGLHGRLDEVGAALRATSALGVAGAFVLVLLGLLATGFVWLRLMRVAGADLPLRDGLATFFVGQLGKYIPGSVWSIGAQAQMAGRNSVPRRSTVAAGLLFLGYHVATGVAASSVVVLVGGLAVPWPPGVTVLLFATSVLGLLPVVVRRAGSRVAGRQVAVDLGDTLVLLALMAAAWSAYSVALVLLSPGRPWVDMAAFGGAFALAYASGVVIVAAPAGFGAREALFVVLLTPLLGVPGATALALLARVAHTAADGTMAAGWWYGAQATRRRRGSGRPATAPR</sequence>
<proteinExistence type="predicted"/>
<keyword evidence="1" id="KW-0472">Membrane</keyword>
<dbReference type="Proteomes" id="UP001327225">
    <property type="component" value="Chromosome"/>
</dbReference>
<feature type="transmembrane region" description="Helical" evidence="1">
    <location>
        <begin position="247"/>
        <end position="269"/>
    </location>
</feature>
<evidence type="ECO:0000313" key="3">
    <source>
        <dbReference type="Proteomes" id="UP001327225"/>
    </source>
</evidence>
<dbReference type="RefSeq" id="WP_322937303.1">
    <property type="nucleotide sequence ID" value="NZ_CP141059.1"/>
</dbReference>
<feature type="transmembrane region" description="Helical" evidence="1">
    <location>
        <begin position="215"/>
        <end position="240"/>
    </location>
</feature>
<keyword evidence="1" id="KW-0812">Transmembrane</keyword>
<keyword evidence="1" id="KW-1133">Transmembrane helix</keyword>
<keyword evidence="3" id="KW-1185">Reference proteome</keyword>
<organism evidence="2 3">
    <name type="scientific">Nocardioides bizhenqiangii</name>
    <dbReference type="NCBI Taxonomy" id="3095076"/>
    <lineage>
        <taxon>Bacteria</taxon>
        <taxon>Bacillati</taxon>
        <taxon>Actinomycetota</taxon>
        <taxon>Actinomycetes</taxon>
        <taxon>Propionibacteriales</taxon>
        <taxon>Nocardioidaceae</taxon>
        <taxon>Nocardioides</taxon>
    </lineage>
</organism>
<gene>
    <name evidence="2" type="ORF">SHK19_20385</name>
</gene>
<evidence type="ECO:0000313" key="2">
    <source>
        <dbReference type="EMBL" id="WQQ26305.1"/>
    </source>
</evidence>
<feature type="transmembrane region" description="Helical" evidence="1">
    <location>
        <begin position="46"/>
        <end position="67"/>
    </location>
</feature>
<feature type="transmembrane region" description="Helical" evidence="1">
    <location>
        <begin position="7"/>
        <end position="26"/>
    </location>
</feature>
<feature type="transmembrane region" description="Helical" evidence="1">
    <location>
        <begin position="189"/>
        <end position="209"/>
    </location>
</feature>
<dbReference type="EMBL" id="CP141059">
    <property type="protein sequence ID" value="WQQ26305.1"/>
    <property type="molecule type" value="Genomic_DNA"/>
</dbReference>
<feature type="transmembrane region" description="Helical" evidence="1">
    <location>
        <begin position="151"/>
        <end position="169"/>
    </location>
</feature>